<gene>
    <name evidence="7" type="ORF">DEBR0S2_13608G</name>
</gene>
<feature type="compositionally biased region" description="Polar residues" evidence="5">
    <location>
        <begin position="279"/>
        <end position="297"/>
    </location>
</feature>
<dbReference type="PANTHER" id="PTHR30249">
    <property type="entry name" value="PUTATIVE SEROTONIN TRANSPORTER"/>
    <property type="match status" value="1"/>
</dbReference>
<feature type="transmembrane region" description="Helical" evidence="6">
    <location>
        <begin position="80"/>
        <end position="100"/>
    </location>
</feature>
<feature type="transmembrane region" description="Helical" evidence="6">
    <location>
        <begin position="496"/>
        <end position="515"/>
    </location>
</feature>
<proteinExistence type="predicted"/>
<name>A0A7D9CWS9_DEKBR</name>
<dbReference type="Pfam" id="PF04172">
    <property type="entry name" value="LrgB"/>
    <property type="match status" value="1"/>
</dbReference>
<evidence type="ECO:0000313" key="7">
    <source>
        <dbReference type="EMBL" id="VUG17677.1"/>
    </source>
</evidence>
<reference evidence="7 8" key="1">
    <citation type="submission" date="2019-07" db="EMBL/GenBank/DDBJ databases">
        <authorList>
            <person name="Friedrich A."/>
            <person name="Schacherer J."/>
        </authorList>
    </citation>
    <scope>NUCLEOTIDE SEQUENCE [LARGE SCALE GENOMIC DNA]</scope>
</reference>
<dbReference type="Proteomes" id="UP000478008">
    <property type="component" value="Unassembled WGS sequence"/>
</dbReference>
<evidence type="ECO:0000256" key="2">
    <source>
        <dbReference type="ARBA" id="ARBA00022692"/>
    </source>
</evidence>
<accession>A0A7D9CWS9</accession>
<keyword evidence="2 6" id="KW-0812">Transmembrane</keyword>
<evidence type="ECO:0000256" key="5">
    <source>
        <dbReference type="SAM" id="MobiDB-lite"/>
    </source>
</evidence>
<evidence type="ECO:0000313" key="8">
    <source>
        <dbReference type="Proteomes" id="UP000478008"/>
    </source>
</evidence>
<evidence type="ECO:0000256" key="4">
    <source>
        <dbReference type="ARBA" id="ARBA00023136"/>
    </source>
</evidence>
<keyword evidence="4 6" id="KW-0472">Membrane</keyword>
<dbReference type="AlphaFoldDB" id="A0A7D9CWS9"/>
<organism evidence="7 8">
    <name type="scientific">Dekkera bruxellensis</name>
    <name type="common">Brettanomyces custersii</name>
    <dbReference type="NCBI Taxonomy" id="5007"/>
    <lineage>
        <taxon>Eukaryota</taxon>
        <taxon>Fungi</taxon>
        <taxon>Dikarya</taxon>
        <taxon>Ascomycota</taxon>
        <taxon>Saccharomycotina</taxon>
        <taxon>Pichiomycetes</taxon>
        <taxon>Pichiales</taxon>
        <taxon>Pichiaceae</taxon>
        <taxon>Brettanomyces</taxon>
    </lineage>
</organism>
<feature type="transmembrane region" description="Helical" evidence="6">
    <location>
        <begin position="44"/>
        <end position="68"/>
    </location>
</feature>
<dbReference type="InterPro" id="IPR007300">
    <property type="entry name" value="CidB/LrgB"/>
</dbReference>
<feature type="transmembrane region" description="Helical" evidence="6">
    <location>
        <begin position="555"/>
        <end position="574"/>
    </location>
</feature>
<feature type="region of interest" description="Disordered" evidence="5">
    <location>
        <begin position="277"/>
        <end position="302"/>
    </location>
</feature>
<evidence type="ECO:0000256" key="1">
    <source>
        <dbReference type="ARBA" id="ARBA00004141"/>
    </source>
</evidence>
<feature type="transmembrane region" description="Helical" evidence="6">
    <location>
        <begin position="612"/>
        <end position="633"/>
    </location>
</feature>
<protein>
    <submittedName>
        <fullName evidence="7">DEBR0S2_13608g1_1</fullName>
    </submittedName>
</protein>
<feature type="transmembrane region" description="Helical" evidence="6">
    <location>
        <begin position="147"/>
        <end position="172"/>
    </location>
</feature>
<feature type="transmembrane region" description="Helical" evidence="6">
    <location>
        <begin position="366"/>
        <end position="383"/>
    </location>
</feature>
<keyword evidence="8" id="KW-1185">Reference proteome</keyword>
<dbReference type="PANTHER" id="PTHR30249:SF0">
    <property type="entry name" value="PLASTIDAL GLYCOLATE_GLYCERATE TRANSLOCATOR 1, CHLOROPLASTIC"/>
    <property type="match status" value="1"/>
</dbReference>
<comment type="subcellular location">
    <subcellularLocation>
        <location evidence="1">Membrane</location>
        <topology evidence="1">Multi-pass membrane protein</topology>
    </subcellularLocation>
</comment>
<dbReference type="EMBL" id="CABFWN010000002">
    <property type="protein sequence ID" value="VUG17677.1"/>
    <property type="molecule type" value="Genomic_DNA"/>
</dbReference>
<keyword evidence="3 6" id="KW-1133">Transmembrane helix</keyword>
<evidence type="ECO:0000256" key="3">
    <source>
        <dbReference type="ARBA" id="ARBA00022989"/>
    </source>
</evidence>
<feature type="region of interest" description="Disordered" evidence="5">
    <location>
        <begin position="190"/>
        <end position="219"/>
    </location>
</feature>
<evidence type="ECO:0000256" key="6">
    <source>
        <dbReference type="SAM" id="Phobius"/>
    </source>
</evidence>
<feature type="transmembrane region" description="Helical" evidence="6">
    <location>
        <begin position="586"/>
        <end position="606"/>
    </location>
</feature>
<sequence>MGKIPEVFLFQKSEDCPSSISDKIFPQQEEPDKKKAQAKYLKPLLLYFTQKYVFIAFGSIVTLLILYGIDQIIKLTGIDFPASVCLMLIVFFILSFVSWLKGEQFTEKYLLRYIDIPFGFNLRWMNLYFTPPFVTLVLADKVSVKEAFIIAAVFVVGYILGFAFVGYFVWVLQILLGTYDHKTAESGADVEAKRESMQLETPTEVTGSGNRNSGHSGISIPATSIEQDSYASEDVSNASDNTSNASANISTTLENTSNALDGLNALAGLNASDNLNSSYHASNPSDHASNSSDNSPKNFEGKEFPLLSGLERTLSRVVSENDVQGEQFDEGLALSRMTTRNTDVSSAVIRETNVDPAMVEKLTLRFDFTLYLIIFIVGLPVYFCTGYELLVQLSVAILLFKACLLPPPKVKKYLHPILVSFSLSLLVFYILSLIKKQNFKVSIEHYKTGRTYLNLFNKSEYPTWPGAGDFLLSMMDISIAALSLAMYRYRGDLKRYFFALMPVVIVFSFMSFFIYPPVCYHLGISPSRSLGFTGRSVTMALGTPLVHAIGGSNQLMAVTTILSGILGVFLGDWISFTLLRIRKSDFVSRGVTLGVNCGAVSTAHLLSVDPRAAAMSSLSFTLFGTIMVILAAITPLVKIIRSLVGW</sequence>
<feature type="compositionally biased region" description="Polar residues" evidence="5">
    <location>
        <begin position="198"/>
        <end position="219"/>
    </location>
</feature>
<dbReference type="GO" id="GO:0016020">
    <property type="term" value="C:membrane"/>
    <property type="evidence" value="ECO:0007669"/>
    <property type="project" value="UniProtKB-SubCell"/>
</dbReference>
<feature type="transmembrane region" description="Helical" evidence="6">
    <location>
        <begin position="413"/>
        <end position="434"/>
    </location>
</feature>